<dbReference type="InterPro" id="IPR027408">
    <property type="entry name" value="PNPase/RNase_PH_dom_sf"/>
</dbReference>
<name>A0AAD5XY86_9FUNG</name>
<dbReference type="Proteomes" id="UP001211065">
    <property type="component" value="Unassembled WGS sequence"/>
</dbReference>
<evidence type="ECO:0000256" key="5">
    <source>
        <dbReference type="ARBA" id="ARBA00022835"/>
    </source>
</evidence>
<feature type="domain" description="Exoribonuclease phosphorolytic" evidence="8">
    <location>
        <begin position="191"/>
        <end position="254"/>
    </location>
</feature>
<evidence type="ECO:0000313" key="9">
    <source>
        <dbReference type="EMBL" id="KAJ3212028.1"/>
    </source>
</evidence>
<keyword evidence="4" id="KW-0963">Cytoplasm</keyword>
<dbReference type="InterPro" id="IPR036345">
    <property type="entry name" value="ExoRNase_PH_dom2_sf"/>
</dbReference>
<evidence type="ECO:0000256" key="6">
    <source>
        <dbReference type="ARBA" id="ARBA00042523"/>
    </source>
</evidence>
<dbReference type="GO" id="GO:0000177">
    <property type="term" value="C:cytoplasmic exosome (RNase complex)"/>
    <property type="evidence" value="ECO:0007669"/>
    <property type="project" value="TreeGrafter"/>
</dbReference>
<feature type="domain" description="Exoribonuclease phosphorolytic" evidence="7">
    <location>
        <begin position="1"/>
        <end position="162"/>
    </location>
</feature>
<comment type="subcellular location">
    <subcellularLocation>
        <location evidence="1">Cytoplasm</location>
    </subcellularLocation>
    <subcellularLocation>
        <location evidence="2">Nucleus</location>
        <location evidence="2">Nucleolus</location>
    </subcellularLocation>
</comment>
<dbReference type="GO" id="GO:0071035">
    <property type="term" value="P:nuclear polyadenylation-dependent rRNA catabolic process"/>
    <property type="evidence" value="ECO:0007669"/>
    <property type="project" value="TreeGrafter"/>
</dbReference>
<sequence>ETNLINQASGSCRVLLDQTDILVGIKVEIGQIEPDNVNDEEDETNLEEDDLSRHNNIVSTEDEDVFGERNKGRIVCNIDCSPSVAKFFEFKKIEEICIEYSQYMNRLLNGKQGGIDLQSLCILKNSTCWIIYIDALVLNYGGNLLDAIFVATRGALQNTRIPKCRVEESQGIFDFEIGDEETEIIEGWREMPVCVTVNKIGNSFILDSTPLEDNCSEARLMVSINRKGQICSVQKDGTGAIEPTLLTEMIRSAQTKGKLILNNLDLVLSNEEKRIENLIECVGFC</sequence>
<dbReference type="PANTHER" id="PTHR11097">
    <property type="entry name" value="EXOSOME COMPLEX EXONUCLEASE RIBOSOMAL RNA PROCESSING PROTEIN"/>
    <property type="match status" value="1"/>
</dbReference>
<dbReference type="SUPFAM" id="SSF54211">
    <property type="entry name" value="Ribosomal protein S5 domain 2-like"/>
    <property type="match status" value="1"/>
</dbReference>
<dbReference type="GO" id="GO:0005730">
    <property type="term" value="C:nucleolus"/>
    <property type="evidence" value="ECO:0007669"/>
    <property type="project" value="UniProtKB-SubCell"/>
</dbReference>
<proteinExistence type="inferred from homology"/>
<dbReference type="Gene3D" id="3.30.230.70">
    <property type="entry name" value="GHMP Kinase, N-terminal domain"/>
    <property type="match status" value="1"/>
</dbReference>
<dbReference type="CDD" id="cd11367">
    <property type="entry name" value="RNase_PH_RRP42"/>
    <property type="match status" value="1"/>
</dbReference>
<dbReference type="Pfam" id="PF03725">
    <property type="entry name" value="RNase_PH_C"/>
    <property type="match status" value="1"/>
</dbReference>
<keyword evidence="5" id="KW-0271">Exosome</keyword>
<dbReference type="EMBL" id="JADGJW010000799">
    <property type="protein sequence ID" value="KAJ3212028.1"/>
    <property type="molecule type" value="Genomic_DNA"/>
</dbReference>
<accession>A0AAD5XY86</accession>
<gene>
    <name evidence="9" type="primary">EXOSC7</name>
    <name evidence="9" type="ORF">HK099_007813</name>
</gene>
<dbReference type="GO" id="GO:0034476">
    <property type="term" value="P:U5 snRNA 3'-end processing"/>
    <property type="evidence" value="ECO:0007669"/>
    <property type="project" value="TreeGrafter"/>
</dbReference>
<dbReference type="InterPro" id="IPR015847">
    <property type="entry name" value="ExoRNase_PH_dom2"/>
</dbReference>
<comment type="similarity">
    <text evidence="3">Belongs to the RNase PH family.</text>
</comment>
<keyword evidence="10" id="KW-1185">Reference proteome</keyword>
<dbReference type="GO" id="GO:0034473">
    <property type="term" value="P:U1 snRNA 3'-end processing"/>
    <property type="evidence" value="ECO:0007669"/>
    <property type="project" value="TreeGrafter"/>
</dbReference>
<dbReference type="InterPro" id="IPR001247">
    <property type="entry name" value="ExoRNase_PH_dom1"/>
</dbReference>
<dbReference type="GO" id="GO:0016075">
    <property type="term" value="P:rRNA catabolic process"/>
    <property type="evidence" value="ECO:0007669"/>
    <property type="project" value="TreeGrafter"/>
</dbReference>
<dbReference type="InterPro" id="IPR050590">
    <property type="entry name" value="Exosome_comp_Rrp42_subfam"/>
</dbReference>
<dbReference type="GO" id="GO:0000467">
    <property type="term" value="P:exonucleolytic trimming to generate mature 3'-end of 5.8S rRNA from tricistronic rRNA transcript (SSU-rRNA, 5.8S rRNA, LSU-rRNA)"/>
    <property type="evidence" value="ECO:0007669"/>
    <property type="project" value="TreeGrafter"/>
</dbReference>
<dbReference type="GO" id="GO:0035925">
    <property type="term" value="F:mRNA 3'-UTR AU-rich region binding"/>
    <property type="evidence" value="ECO:0007669"/>
    <property type="project" value="TreeGrafter"/>
</dbReference>
<protein>
    <recommendedName>
        <fullName evidence="6">Ribosomal RNA-processing protein 42</fullName>
    </recommendedName>
</protein>
<dbReference type="GO" id="GO:0000176">
    <property type="term" value="C:nuclear exosome (RNase complex)"/>
    <property type="evidence" value="ECO:0007669"/>
    <property type="project" value="TreeGrafter"/>
</dbReference>
<dbReference type="GO" id="GO:0034475">
    <property type="term" value="P:U4 snRNA 3'-end processing"/>
    <property type="evidence" value="ECO:0007669"/>
    <property type="project" value="TreeGrafter"/>
</dbReference>
<evidence type="ECO:0000259" key="7">
    <source>
        <dbReference type="Pfam" id="PF01138"/>
    </source>
</evidence>
<evidence type="ECO:0000256" key="4">
    <source>
        <dbReference type="ARBA" id="ARBA00022490"/>
    </source>
</evidence>
<organism evidence="9 10">
    <name type="scientific">Clydaea vesicula</name>
    <dbReference type="NCBI Taxonomy" id="447962"/>
    <lineage>
        <taxon>Eukaryota</taxon>
        <taxon>Fungi</taxon>
        <taxon>Fungi incertae sedis</taxon>
        <taxon>Chytridiomycota</taxon>
        <taxon>Chytridiomycota incertae sedis</taxon>
        <taxon>Chytridiomycetes</taxon>
        <taxon>Lobulomycetales</taxon>
        <taxon>Lobulomycetaceae</taxon>
        <taxon>Clydaea</taxon>
    </lineage>
</organism>
<reference evidence="9" key="1">
    <citation type="submission" date="2020-05" db="EMBL/GenBank/DDBJ databases">
        <title>Phylogenomic resolution of chytrid fungi.</title>
        <authorList>
            <person name="Stajich J.E."/>
            <person name="Amses K."/>
            <person name="Simmons R."/>
            <person name="Seto K."/>
            <person name="Myers J."/>
            <person name="Bonds A."/>
            <person name="Quandt C.A."/>
            <person name="Barry K."/>
            <person name="Liu P."/>
            <person name="Grigoriev I."/>
            <person name="Longcore J.E."/>
            <person name="James T.Y."/>
        </authorList>
    </citation>
    <scope>NUCLEOTIDE SEQUENCE</scope>
    <source>
        <strain evidence="9">JEL0476</strain>
    </source>
</reference>
<evidence type="ECO:0000256" key="2">
    <source>
        <dbReference type="ARBA" id="ARBA00004604"/>
    </source>
</evidence>
<dbReference type="PANTHER" id="PTHR11097:SF8">
    <property type="entry name" value="EXOSOME COMPLEX COMPONENT RRP42"/>
    <property type="match status" value="1"/>
</dbReference>
<dbReference type="SUPFAM" id="SSF55666">
    <property type="entry name" value="Ribonuclease PH domain 2-like"/>
    <property type="match status" value="1"/>
</dbReference>
<dbReference type="GO" id="GO:0071038">
    <property type="term" value="P:TRAMP-dependent tRNA surveillance pathway"/>
    <property type="evidence" value="ECO:0007669"/>
    <property type="project" value="TreeGrafter"/>
</dbReference>
<dbReference type="GO" id="GO:0071028">
    <property type="term" value="P:nuclear mRNA surveillance"/>
    <property type="evidence" value="ECO:0007669"/>
    <property type="project" value="TreeGrafter"/>
</dbReference>
<dbReference type="InterPro" id="IPR020568">
    <property type="entry name" value="Ribosomal_Su5_D2-typ_SF"/>
</dbReference>
<evidence type="ECO:0000259" key="8">
    <source>
        <dbReference type="Pfam" id="PF03725"/>
    </source>
</evidence>
<dbReference type="AlphaFoldDB" id="A0AAD5XY86"/>
<evidence type="ECO:0000256" key="3">
    <source>
        <dbReference type="ARBA" id="ARBA00006678"/>
    </source>
</evidence>
<dbReference type="Pfam" id="PF01138">
    <property type="entry name" value="RNase_PH"/>
    <property type="match status" value="1"/>
</dbReference>
<comment type="caution">
    <text evidence="9">The sequence shown here is derived from an EMBL/GenBank/DDBJ whole genome shotgun (WGS) entry which is preliminary data.</text>
</comment>
<feature type="non-terminal residue" evidence="9">
    <location>
        <position position="1"/>
    </location>
</feature>
<evidence type="ECO:0000313" key="10">
    <source>
        <dbReference type="Proteomes" id="UP001211065"/>
    </source>
</evidence>
<evidence type="ECO:0000256" key="1">
    <source>
        <dbReference type="ARBA" id="ARBA00004496"/>
    </source>
</evidence>